<dbReference type="InterPro" id="IPR036322">
    <property type="entry name" value="WD40_repeat_dom_sf"/>
</dbReference>
<dbReference type="EMBL" id="JAPQKH010000005">
    <property type="protein sequence ID" value="KAJ5097778.1"/>
    <property type="molecule type" value="Genomic_DNA"/>
</dbReference>
<gene>
    <name evidence="5" type="ORF">N7456_008499</name>
</gene>
<dbReference type="InterPro" id="IPR019775">
    <property type="entry name" value="WD40_repeat_CS"/>
</dbReference>
<organism evidence="5 6">
    <name type="scientific">Penicillium angulare</name>
    <dbReference type="NCBI Taxonomy" id="116970"/>
    <lineage>
        <taxon>Eukaryota</taxon>
        <taxon>Fungi</taxon>
        <taxon>Dikarya</taxon>
        <taxon>Ascomycota</taxon>
        <taxon>Pezizomycotina</taxon>
        <taxon>Eurotiomycetes</taxon>
        <taxon>Eurotiomycetidae</taxon>
        <taxon>Eurotiales</taxon>
        <taxon>Aspergillaceae</taxon>
        <taxon>Penicillium</taxon>
    </lineage>
</organism>
<feature type="compositionally biased region" description="Low complexity" evidence="4">
    <location>
        <begin position="127"/>
        <end position="139"/>
    </location>
</feature>
<keyword evidence="6" id="KW-1185">Reference proteome</keyword>
<proteinExistence type="predicted"/>
<feature type="compositionally biased region" description="Polar residues" evidence="4">
    <location>
        <begin position="27"/>
        <end position="46"/>
    </location>
</feature>
<feature type="compositionally biased region" description="Polar residues" evidence="4">
    <location>
        <begin position="106"/>
        <end position="116"/>
    </location>
</feature>
<dbReference type="InterPro" id="IPR015943">
    <property type="entry name" value="WD40/YVTN_repeat-like_dom_sf"/>
</dbReference>
<feature type="repeat" description="WD" evidence="3">
    <location>
        <begin position="639"/>
        <end position="680"/>
    </location>
</feature>
<comment type="caution">
    <text evidence="5">The sequence shown here is derived from an EMBL/GenBank/DDBJ whole genome shotgun (WGS) entry which is preliminary data.</text>
</comment>
<evidence type="ECO:0000256" key="4">
    <source>
        <dbReference type="SAM" id="MobiDB-lite"/>
    </source>
</evidence>
<feature type="region of interest" description="Disordered" evidence="4">
    <location>
        <begin position="99"/>
        <end position="118"/>
    </location>
</feature>
<evidence type="ECO:0000256" key="1">
    <source>
        <dbReference type="ARBA" id="ARBA00022574"/>
    </source>
</evidence>
<dbReference type="Proteomes" id="UP001149165">
    <property type="component" value="Unassembled WGS sequence"/>
</dbReference>
<feature type="region of interest" description="Disordered" evidence="4">
    <location>
        <begin position="125"/>
        <end position="144"/>
    </location>
</feature>
<accession>A0A9W9FCP4</accession>
<dbReference type="Gene3D" id="2.130.10.10">
    <property type="entry name" value="YVTN repeat-like/Quinoprotein amine dehydrogenase"/>
    <property type="match status" value="1"/>
</dbReference>
<feature type="compositionally biased region" description="Basic and acidic residues" evidence="4">
    <location>
        <begin position="8"/>
        <end position="19"/>
    </location>
</feature>
<evidence type="ECO:0000256" key="2">
    <source>
        <dbReference type="ARBA" id="ARBA00022737"/>
    </source>
</evidence>
<evidence type="ECO:0000256" key="3">
    <source>
        <dbReference type="PROSITE-ProRule" id="PRU00221"/>
    </source>
</evidence>
<dbReference type="InterPro" id="IPR001680">
    <property type="entry name" value="WD40_rpt"/>
</dbReference>
<name>A0A9W9FCP4_9EURO</name>
<dbReference type="PROSITE" id="PS50294">
    <property type="entry name" value="WD_REPEATS_REGION"/>
    <property type="match status" value="1"/>
</dbReference>
<feature type="region of interest" description="Disordered" evidence="4">
    <location>
        <begin position="1"/>
        <end position="48"/>
    </location>
</feature>
<keyword evidence="2" id="KW-0677">Repeat</keyword>
<evidence type="ECO:0008006" key="7">
    <source>
        <dbReference type="Google" id="ProtNLM"/>
    </source>
</evidence>
<reference evidence="5" key="2">
    <citation type="journal article" date="2023" name="IMA Fungus">
        <title>Comparative genomic study of the Penicillium genus elucidates a diverse pangenome and 15 lateral gene transfer events.</title>
        <authorList>
            <person name="Petersen C."/>
            <person name="Sorensen T."/>
            <person name="Nielsen M.R."/>
            <person name="Sondergaard T.E."/>
            <person name="Sorensen J.L."/>
            <person name="Fitzpatrick D.A."/>
            <person name="Frisvad J.C."/>
            <person name="Nielsen K.L."/>
        </authorList>
    </citation>
    <scope>NUCLEOTIDE SEQUENCE</scope>
    <source>
        <strain evidence="5">IBT 30069</strain>
    </source>
</reference>
<dbReference type="PANTHER" id="PTHR43991">
    <property type="entry name" value="WD REPEAT PROTEIN (AFU_ORTHOLOGUE AFUA_8G05640)-RELATED"/>
    <property type="match status" value="1"/>
</dbReference>
<protein>
    <recommendedName>
        <fullName evidence="7">WD repeat protein</fullName>
    </recommendedName>
</protein>
<dbReference type="AlphaFoldDB" id="A0A9W9FCP4"/>
<dbReference type="PANTHER" id="PTHR43991:SF12">
    <property type="entry name" value="WD REPEAT PROTEIN (AFU_ORTHOLOGUE AFUA_8G05640)"/>
    <property type="match status" value="1"/>
</dbReference>
<dbReference type="PROSITE" id="PS00678">
    <property type="entry name" value="WD_REPEATS_1"/>
    <property type="match status" value="1"/>
</dbReference>
<sequence>MNNAPSDLSDRPAGFRDDGGVPLNMDVSHTSNPSHNNTQWTGMASQDDQRLRDVGVAALAAVSQYPHPVNEESGSFLVSQVVGAVTGNSRPRFEYPDSTIFGGTEAESSGTDQQRQPLGVGAFDTESSMISDSDSSSRSPVHNGDVDMESVVHELIERTVSWHNTATIASAHDYGDQQQDLVMDYEPTFEDYSSSSPSSGSDDDIEDLIKFYPNEERYLRQYHSSHVSESPASDVNLDEFYTPVDYDPFDANAQSEMSTQHSEINSFPDESRPTDELVAVEEYPIAQTFRPMPPSFYESLPTPFDESLPTDELAPEEDYPTAQTLRVMPPVVHTTTFERNYTIDEFIHRWMVQSLLPAGFRPDGRIPRQFRPISQMIGWEPPLHIYRPSKSKRDSYDLQQIPWAETLKVKRADARTLRDAWYTSYHNISDSHISHAGRLPSDETYFRAKSMHTEHKASIEHFQLRNLMSVPAYNTVHFASRSKIYSWTPAYDDFHPLIDLSQADLDVGIQRPVKISTMKTEHGLTVAGGFCGEYGLHSSNEEGAGARGLLTPDFNDGITNHVDIIRNRTGRSPICVFASNDRRLRILDTETNIFLSDQELSRPINCTATSPDSRLRVVIGDSPDAWIIEADTGRPVHPLRGHRDFGFACAWSPDMRHIATSNQDKTVNIWDARTWRVLATIDSDVAGYRSLRFSPIGGGPRTLLCCEPADRISIIDAQLYKSRQVHDFFGEVGGADYSPDGSVVWVANTDPHFGGFMQYDRRQWGVGYSVAGLPNEWLSEADLEDDDRCALNARERKLRFMRNLSDREHDKFLP</sequence>
<reference evidence="5" key="1">
    <citation type="submission" date="2022-11" db="EMBL/GenBank/DDBJ databases">
        <authorList>
            <person name="Petersen C."/>
        </authorList>
    </citation>
    <scope>NUCLEOTIDE SEQUENCE</scope>
    <source>
        <strain evidence="5">IBT 30069</strain>
    </source>
</reference>
<dbReference type="SMART" id="SM00320">
    <property type="entry name" value="WD40"/>
    <property type="match status" value="2"/>
</dbReference>
<dbReference type="SUPFAM" id="SSF50978">
    <property type="entry name" value="WD40 repeat-like"/>
    <property type="match status" value="1"/>
</dbReference>
<keyword evidence="1 3" id="KW-0853">WD repeat</keyword>
<dbReference type="OrthoDB" id="20669at2759"/>
<dbReference type="PROSITE" id="PS50082">
    <property type="entry name" value="WD_REPEATS_2"/>
    <property type="match status" value="1"/>
</dbReference>
<evidence type="ECO:0000313" key="5">
    <source>
        <dbReference type="EMBL" id="KAJ5097778.1"/>
    </source>
</evidence>
<evidence type="ECO:0000313" key="6">
    <source>
        <dbReference type="Proteomes" id="UP001149165"/>
    </source>
</evidence>
<dbReference type="Pfam" id="PF00400">
    <property type="entry name" value="WD40"/>
    <property type="match status" value="1"/>
</dbReference>